<sequence>MKWGKKDMQSKTSLFKKELLIQNFRSVGWVGLAFLIGLILSVPMEIAVLFSGRENYNEENIYESLFSIAQELQLFMLIVIPVLMSIFLFRFLHVKQSSDFLHSLPINRKMLFWHHWLTGVVFLIVPVMITSLILAVFIQVFDLSSYFRDLNLVRWFCTYLAYTLLLFSIGTFSAMLTGISTIQAILTLIILLFPFGVYQLIVYNLQYILFGFPSGYYLNNNLWIEFFSPLTRLISLEFQPFSWWEIAVYLLLAALFCCISLLLYTRRPVEYVSQAVIYWKLKPVFKYGATFCTMLLGGMYFGIIDYRGSLLWICTGYVVGALIGYFIAEMILQQTWRIKPKLKGLFIYFIAVILIFILTGSGAGGYEKKVPRVAEIQSVFFSNFWYFDDKMTNRFIYKEPKIIEAIQKLHTEIVAENRSKDVSEPEPLFIVYYLKNGSKSIRQYEVDRKSFERYLKEIYESKEYKKATYEVLDVNDQDVEQIVFHSNYPNYYVEKVDIANNSDQLAKALKALKNDIANLTYEDMTDERKDWGEIEIILKNNKQLFIPWKKSFKEFDEWMKNNGTVKNARVTADDVQYVLITENNINHDLDYKNMLKEIEQDPQTVKIVDKQLIEQCLQDETESTSGKNIMFIVYKNGNYEVGSFAHPEIAESIKKQAKK</sequence>
<dbReference type="STRING" id="33936.AZI98_16910"/>
<feature type="transmembrane region" description="Helical" evidence="1">
    <location>
        <begin position="310"/>
        <end position="332"/>
    </location>
</feature>
<proteinExistence type="predicted"/>
<evidence type="ECO:0000313" key="4">
    <source>
        <dbReference type="Proteomes" id="UP000076476"/>
    </source>
</evidence>
<dbReference type="Proteomes" id="UP000076476">
    <property type="component" value="Unassembled WGS sequence"/>
</dbReference>
<organism evidence="3 4">
    <name type="scientific">Aeribacillus pallidus</name>
    <dbReference type="NCBI Taxonomy" id="33936"/>
    <lineage>
        <taxon>Bacteria</taxon>
        <taxon>Bacillati</taxon>
        <taxon>Bacillota</taxon>
        <taxon>Bacilli</taxon>
        <taxon>Bacillales</taxon>
        <taxon>Bacillaceae</taxon>
        <taxon>Aeribacillus</taxon>
    </lineage>
</organism>
<dbReference type="EMBL" id="LWBR01000072">
    <property type="protein sequence ID" value="KZN94963.1"/>
    <property type="molecule type" value="Genomic_DNA"/>
</dbReference>
<reference evidence="3 4" key="1">
    <citation type="submission" date="2016-04" db="EMBL/GenBank/DDBJ databases">
        <title>Draft genome sequence of Aeribacillus pallidus 8m3 from petroleum reservoir.</title>
        <authorList>
            <person name="Poltaraus A.B."/>
            <person name="Nazina T.N."/>
            <person name="Tourova T.P."/>
            <person name="Malakho S.M."/>
            <person name="Korshunova A.V."/>
            <person name="Sokolova D.S."/>
        </authorList>
    </citation>
    <scope>NUCLEOTIDE SEQUENCE [LARGE SCALE GENOMIC DNA]</scope>
    <source>
        <strain evidence="3 4">8m3</strain>
    </source>
</reference>
<dbReference type="PANTHER" id="PTHR39177:SF1">
    <property type="entry name" value="ABC TRANSPORTER PERMEASE YTRC-RELATED"/>
    <property type="match status" value="1"/>
</dbReference>
<dbReference type="InterPro" id="IPR053046">
    <property type="entry name" value="ABC-5_transporter"/>
</dbReference>
<feature type="transmembrane region" description="Helical" evidence="1">
    <location>
        <begin position="284"/>
        <end position="304"/>
    </location>
</feature>
<keyword evidence="1" id="KW-0472">Membrane</keyword>
<feature type="transmembrane region" description="Helical" evidence="1">
    <location>
        <begin position="246"/>
        <end position="264"/>
    </location>
</feature>
<evidence type="ECO:0000313" key="3">
    <source>
        <dbReference type="EMBL" id="KZN94963.1"/>
    </source>
</evidence>
<feature type="transmembrane region" description="Helical" evidence="1">
    <location>
        <begin position="113"/>
        <end position="140"/>
    </location>
</feature>
<evidence type="ECO:0000259" key="2">
    <source>
        <dbReference type="Pfam" id="PF20047"/>
    </source>
</evidence>
<feature type="transmembrane region" description="Helical" evidence="1">
    <location>
        <begin position="27"/>
        <end position="52"/>
    </location>
</feature>
<feature type="transmembrane region" description="Helical" evidence="1">
    <location>
        <begin position="72"/>
        <end position="92"/>
    </location>
</feature>
<name>A0A165WGU4_9BACI</name>
<feature type="transmembrane region" description="Helical" evidence="1">
    <location>
        <begin position="152"/>
        <end position="172"/>
    </location>
</feature>
<keyword evidence="1" id="KW-0812">Transmembrane</keyword>
<gene>
    <name evidence="3" type="ORF">AZI98_16910</name>
</gene>
<feature type="domain" description="DUF6449" evidence="2">
    <location>
        <begin position="432"/>
        <end position="543"/>
    </location>
</feature>
<dbReference type="Pfam" id="PF20047">
    <property type="entry name" value="DUF6449"/>
    <property type="match status" value="1"/>
</dbReference>
<evidence type="ECO:0000256" key="1">
    <source>
        <dbReference type="SAM" id="Phobius"/>
    </source>
</evidence>
<dbReference type="InterPro" id="IPR045611">
    <property type="entry name" value="DUF6449"/>
</dbReference>
<dbReference type="PANTHER" id="PTHR39177">
    <property type="entry name" value="ABC TRANSPORTER PERMEASE YTRC-RELATED"/>
    <property type="match status" value="1"/>
</dbReference>
<feature type="transmembrane region" description="Helical" evidence="1">
    <location>
        <begin position="184"/>
        <end position="209"/>
    </location>
</feature>
<accession>A0A165WGU4</accession>
<dbReference type="AlphaFoldDB" id="A0A165WGU4"/>
<keyword evidence="1" id="KW-1133">Transmembrane helix</keyword>
<keyword evidence="4" id="KW-1185">Reference proteome</keyword>
<feature type="transmembrane region" description="Helical" evidence="1">
    <location>
        <begin position="344"/>
        <end position="366"/>
    </location>
</feature>
<protein>
    <recommendedName>
        <fullName evidence="2">DUF6449 domain-containing protein</fullName>
    </recommendedName>
</protein>
<comment type="caution">
    <text evidence="3">The sequence shown here is derived from an EMBL/GenBank/DDBJ whole genome shotgun (WGS) entry which is preliminary data.</text>
</comment>